<evidence type="ECO:0000313" key="2">
    <source>
        <dbReference type="EMBL" id="TCL01409.1"/>
    </source>
</evidence>
<evidence type="ECO:0000313" key="3">
    <source>
        <dbReference type="Proteomes" id="UP000295673"/>
    </source>
</evidence>
<feature type="domain" description="Xylose isomerase-like TIM barrel" evidence="1">
    <location>
        <begin position="22"/>
        <end position="229"/>
    </location>
</feature>
<dbReference type="Proteomes" id="UP000295673">
    <property type="component" value="Unassembled WGS sequence"/>
</dbReference>
<dbReference type="RefSeq" id="WP_132860759.1">
    <property type="nucleotide sequence ID" value="NZ_SMGR01000002.1"/>
</dbReference>
<dbReference type="AlphaFoldDB" id="A0A4R1NBC2"/>
<name>A0A4R1NBC2_9RHOB</name>
<dbReference type="EMBL" id="SMGR01000002">
    <property type="protein sequence ID" value="TCL01409.1"/>
    <property type="molecule type" value="Genomic_DNA"/>
</dbReference>
<dbReference type="PANTHER" id="PTHR12110">
    <property type="entry name" value="HYDROXYPYRUVATE ISOMERASE"/>
    <property type="match status" value="1"/>
</dbReference>
<dbReference type="InterPro" id="IPR036237">
    <property type="entry name" value="Xyl_isomerase-like_sf"/>
</dbReference>
<dbReference type="Pfam" id="PF01261">
    <property type="entry name" value="AP_endonuc_2"/>
    <property type="match status" value="1"/>
</dbReference>
<keyword evidence="2" id="KW-0413">Isomerase</keyword>
<keyword evidence="3" id="KW-1185">Reference proteome</keyword>
<gene>
    <name evidence="2" type="ORF">BXY66_2724</name>
</gene>
<dbReference type="SUPFAM" id="SSF51658">
    <property type="entry name" value="Xylose isomerase-like"/>
    <property type="match status" value="1"/>
</dbReference>
<dbReference type="PANTHER" id="PTHR12110:SF41">
    <property type="entry name" value="INOSOSE DEHYDRATASE"/>
    <property type="match status" value="1"/>
</dbReference>
<protein>
    <submittedName>
        <fullName evidence="2">Sugar phosphate isomerase/epimerase</fullName>
    </submittedName>
</protein>
<comment type="caution">
    <text evidence="2">The sequence shown here is derived from an EMBL/GenBank/DDBJ whole genome shotgun (WGS) entry which is preliminary data.</text>
</comment>
<evidence type="ECO:0000259" key="1">
    <source>
        <dbReference type="Pfam" id="PF01261"/>
    </source>
</evidence>
<accession>A0A4R1NBC2</accession>
<dbReference type="OrthoDB" id="9798407at2"/>
<dbReference type="InterPro" id="IPR050312">
    <property type="entry name" value="IolE/XylAMocC-like"/>
</dbReference>
<dbReference type="InterPro" id="IPR013022">
    <property type="entry name" value="Xyl_isomerase-like_TIM-brl"/>
</dbReference>
<sequence>MGFSFQLYSSRDVASQEAFLSRLAELGYTAVEGYGGVYGNADSFSEAMRANGLTMPSGHFGIDDLRENFDGVMALAETLGIEHVIVPYLNAEVRPADTAGWQAFAKELAAIGEKVKATGKSFSWHNHDFEFEALPDGTYPMEVMLEAATSIGWEADLGWVARAGLDPAPFVEKWADRLVAVHVKDIAKEGEGLDEDGWSDIGEGVVDWAGLLKLIRAKAPNAILVAEQDKPSDADRFATVSMTNLKGM</sequence>
<reference evidence="2 3" key="1">
    <citation type="submission" date="2019-03" db="EMBL/GenBank/DDBJ databases">
        <title>Genomic Encyclopedia of Archaeal and Bacterial Type Strains, Phase II (KMG-II): from individual species to whole genera.</title>
        <authorList>
            <person name="Goeker M."/>
        </authorList>
    </citation>
    <scope>NUCLEOTIDE SEQUENCE [LARGE SCALE GENOMIC DNA]</scope>
    <source>
        <strain evidence="2 3">DSM 26433</strain>
    </source>
</reference>
<organism evidence="2 3">
    <name type="scientific">Shimia isoporae</name>
    <dbReference type="NCBI Taxonomy" id="647720"/>
    <lineage>
        <taxon>Bacteria</taxon>
        <taxon>Pseudomonadati</taxon>
        <taxon>Pseudomonadota</taxon>
        <taxon>Alphaproteobacteria</taxon>
        <taxon>Rhodobacterales</taxon>
        <taxon>Roseobacteraceae</taxon>
    </lineage>
</organism>
<dbReference type="GO" id="GO:0016853">
    <property type="term" value="F:isomerase activity"/>
    <property type="evidence" value="ECO:0007669"/>
    <property type="project" value="UniProtKB-KW"/>
</dbReference>
<dbReference type="Gene3D" id="3.20.20.150">
    <property type="entry name" value="Divalent-metal-dependent TIM barrel enzymes"/>
    <property type="match status" value="1"/>
</dbReference>
<proteinExistence type="predicted"/>